<dbReference type="Proteomes" id="UP001431783">
    <property type="component" value="Unassembled WGS sequence"/>
</dbReference>
<evidence type="ECO:0000256" key="3">
    <source>
        <dbReference type="SAM" id="MobiDB-lite"/>
    </source>
</evidence>
<evidence type="ECO:0000259" key="4">
    <source>
        <dbReference type="PROSITE" id="PS50102"/>
    </source>
</evidence>
<dbReference type="InterPro" id="IPR012677">
    <property type="entry name" value="Nucleotide-bd_a/b_plait_sf"/>
</dbReference>
<feature type="domain" description="RRM" evidence="4">
    <location>
        <begin position="232"/>
        <end position="303"/>
    </location>
</feature>
<reference evidence="5 6" key="1">
    <citation type="submission" date="2023-03" db="EMBL/GenBank/DDBJ databases">
        <title>Genome insight into feeding habits of ladybird beetles.</title>
        <authorList>
            <person name="Li H.-S."/>
            <person name="Huang Y.-H."/>
            <person name="Pang H."/>
        </authorList>
    </citation>
    <scope>NUCLEOTIDE SEQUENCE [LARGE SCALE GENOMIC DNA]</scope>
    <source>
        <strain evidence="5">SYSU_2023b</strain>
        <tissue evidence="5">Whole body</tissue>
    </source>
</reference>
<organism evidence="5 6">
    <name type="scientific">Henosepilachna vigintioctopunctata</name>
    <dbReference type="NCBI Taxonomy" id="420089"/>
    <lineage>
        <taxon>Eukaryota</taxon>
        <taxon>Metazoa</taxon>
        <taxon>Ecdysozoa</taxon>
        <taxon>Arthropoda</taxon>
        <taxon>Hexapoda</taxon>
        <taxon>Insecta</taxon>
        <taxon>Pterygota</taxon>
        <taxon>Neoptera</taxon>
        <taxon>Endopterygota</taxon>
        <taxon>Coleoptera</taxon>
        <taxon>Polyphaga</taxon>
        <taxon>Cucujiformia</taxon>
        <taxon>Coccinelloidea</taxon>
        <taxon>Coccinellidae</taxon>
        <taxon>Epilachninae</taxon>
        <taxon>Epilachnini</taxon>
        <taxon>Henosepilachna</taxon>
    </lineage>
</organism>
<evidence type="ECO:0000313" key="5">
    <source>
        <dbReference type="EMBL" id="KAK9882042.1"/>
    </source>
</evidence>
<accession>A0AAW1UEH7</accession>
<dbReference type="SUPFAM" id="SSF54928">
    <property type="entry name" value="RNA-binding domain, RBD"/>
    <property type="match status" value="2"/>
</dbReference>
<dbReference type="Gene3D" id="3.30.70.330">
    <property type="match status" value="3"/>
</dbReference>
<dbReference type="SMART" id="SM00360">
    <property type="entry name" value="RRM"/>
    <property type="match status" value="3"/>
</dbReference>
<dbReference type="GO" id="GO:0003723">
    <property type="term" value="F:RNA binding"/>
    <property type="evidence" value="ECO:0007669"/>
    <property type="project" value="UniProtKB-UniRule"/>
</dbReference>
<evidence type="ECO:0000256" key="1">
    <source>
        <dbReference type="ARBA" id="ARBA00022884"/>
    </source>
</evidence>
<feature type="domain" description="RRM" evidence="4">
    <location>
        <begin position="56"/>
        <end position="134"/>
    </location>
</feature>
<dbReference type="PANTHER" id="PTHR21245">
    <property type="entry name" value="HETEROGENEOUS NUCLEAR RIBONUCLEOPROTEIN"/>
    <property type="match status" value="1"/>
</dbReference>
<feature type="domain" description="RRM" evidence="4">
    <location>
        <begin position="136"/>
        <end position="219"/>
    </location>
</feature>
<sequence length="503" mass="58112">MFKVNADNRITPENVERFNRRFITMCSKLGFEYAQVNGQRICTSIEFRDKPKSKGTEIFIGKIPRNTFEDELIPLFLRAGQLHQFRLMLDFSFKNRGFAFATYTTAEAADNAISIFDNYEIRPNFRMGVFKSVDNCRLFFGNIPQEYNKADVLKILNENLIQGVSEIIMYKDLLKPQLNRGYVFVEFASHRDAAMARKQLYPGCLIVEGQAIFVDWADPIPDVNPKIMEKVTKLFLHHLPIDMTKEELTRLVRQFVDMSTVLKVHKQMDYAFVHLVDRQSAEIAKERLRELPLTDVVVEWARPREYSKQLRLEAPPTHFCLSLPPKMRRHYQQYIGSIISDSSSNESHNSSPTSAKQNENSKTMWPLVSDKAINLSTTDSSFDNQLLTSTQARNNYLQTPAPLLQYRDDDIKNNNFNANGQFRRIYQQFQNVPRASAPIASLPVNQRLRDENVLQQPTSPSSMMLQERTKYSDGIYPNSSCRNTFCYQTFYNNASPFSSGEVV</sequence>
<dbReference type="AlphaFoldDB" id="A0AAW1UEH7"/>
<dbReference type="Pfam" id="PF00076">
    <property type="entry name" value="RRM_1"/>
    <property type="match status" value="2"/>
</dbReference>
<protein>
    <recommendedName>
        <fullName evidence="4">RRM domain-containing protein</fullName>
    </recommendedName>
</protein>
<dbReference type="InterPro" id="IPR035979">
    <property type="entry name" value="RBD_domain_sf"/>
</dbReference>
<gene>
    <name evidence="5" type="ORF">WA026_018893</name>
</gene>
<dbReference type="PROSITE" id="PS50102">
    <property type="entry name" value="RRM"/>
    <property type="match status" value="3"/>
</dbReference>
<dbReference type="InterPro" id="IPR000504">
    <property type="entry name" value="RRM_dom"/>
</dbReference>
<comment type="caution">
    <text evidence="5">The sequence shown here is derived from an EMBL/GenBank/DDBJ whole genome shotgun (WGS) entry which is preliminary data.</text>
</comment>
<name>A0AAW1UEH7_9CUCU</name>
<keyword evidence="6" id="KW-1185">Reference proteome</keyword>
<evidence type="ECO:0000313" key="6">
    <source>
        <dbReference type="Proteomes" id="UP001431783"/>
    </source>
</evidence>
<keyword evidence="1 2" id="KW-0694">RNA-binding</keyword>
<dbReference type="EMBL" id="JARQZJ010000072">
    <property type="protein sequence ID" value="KAK9882042.1"/>
    <property type="molecule type" value="Genomic_DNA"/>
</dbReference>
<feature type="region of interest" description="Disordered" evidence="3">
    <location>
        <begin position="340"/>
        <end position="363"/>
    </location>
</feature>
<feature type="compositionally biased region" description="Low complexity" evidence="3">
    <location>
        <begin position="340"/>
        <end position="354"/>
    </location>
</feature>
<dbReference type="CDD" id="cd12249">
    <property type="entry name" value="RRM1_hnRNPR_like"/>
    <property type="match status" value="1"/>
</dbReference>
<dbReference type="FunFam" id="3.30.70.330:FF:000022">
    <property type="entry name" value="APOBEC1 complementation factor isoform X1"/>
    <property type="match status" value="1"/>
</dbReference>
<evidence type="ECO:0000256" key="2">
    <source>
        <dbReference type="PROSITE-ProRule" id="PRU00176"/>
    </source>
</evidence>
<proteinExistence type="predicted"/>